<dbReference type="GO" id="GO:0046872">
    <property type="term" value="F:metal ion binding"/>
    <property type="evidence" value="ECO:0007669"/>
    <property type="project" value="UniProtKB-UniRule"/>
</dbReference>
<dbReference type="Proteomes" id="UP000594468">
    <property type="component" value="Chromosome"/>
</dbReference>
<dbReference type="Pfam" id="PF01256">
    <property type="entry name" value="Carb_kinase"/>
    <property type="match status" value="2"/>
</dbReference>
<feature type="binding site" evidence="18">
    <location>
        <position position="193"/>
    </location>
    <ligand>
        <name>K(+)</name>
        <dbReference type="ChEBI" id="CHEBI:29103"/>
    </ligand>
</feature>
<protein>
    <recommendedName>
        <fullName evidence="19">Bifunctional NAD(P)H-hydrate repair enzyme</fullName>
    </recommendedName>
    <alternativeName>
        <fullName evidence="19">Nicotinamide nucleotide repair protein</fullName>
    </alternativeName>
    <domain>
        <recommendedName>
            <fullName evidence="19">ADP-dependent (S)-NAD(P)H-hydrate dehydratase</fullName>
            <ecNumber evidence="19">4.2.1.136</ecNumber>
        </recommendedName>
        <alternativeName>
            <fullName evidence="19">ADP-dependent NAD(P)HX dehydratase</fullName>
        </alternativeName>
    </domain>
    <domain>
        <recommendedName>
            <fullName evidence="19">NAD(P)H-hydrate epimerase</fullName>
            <ecNumber evidence="19">5.1.99.6</ecNumber>
        </recommendedName>
    </domain>
</protein>
<evidence type="ECO:0000256" key="10">
    <source>
        <dbReference type="ARBA" id="ARBA00023027"/>
    </source>
</evidence>
<keyword evidence="7 17" id="KW-0067">ATP-binding</keyword>
<keyword evidence="11 18" id="KW-0413">Isomerase</keyword>
<evidence type="ECO:0000256" key="2">
    <source>
        <dbReference type="ARBA" id="ARBA00000909"/>
    </source>
</evidence>
<evidence type="ECO:0000256" key="8">
    <source>
        <dbReference type="ARBA" id="ARBA00022857"/>
    </source>
</evidence>
<evidence type="ECO:0000256" key="16">
    <source>
        <dbReference type="ARBA" id="ARBA00049209"/>
    </source>
</evidence>
<comment type="catalytic activity">
    <reaction evidence="16 17 19">
        <text>(6S)-NADPHX + ADP = AMP + phosphate + NADPH + H(+)</text>
        <dbReference type="Rhea" id="RHEA:32235"/>
        <dbReference type="ChEBI" id="CHEBI:15378"/>
        <dbReference type="ChEBI" id="CHEBI:43474"/>
        <dbReference type="ChEBI" id="CHEBI:57783"/>
        <dbReference type="ChEBI" id="CHEBI:64076"/>
        <dbReference type="ChEBI" id="CHEBI:456215"/>
        <dbReference type="ChEBI" id="CHEBI:456216"/>
        <dbReference type="EC" id="4.2.1.136"/>
    </reaction>
</comment>
<dbReference type="PROSITE" id="PS51383">
    <property type="entry name" value="YJEF_C_3"/>
    <property type="match status" value="1"/>
</dbReference>
<dbReference type="Gene3D" id="3.40.1190.20">
    <property type="match status" value="1"/>
</dbReference>
<feature type="binding site" evidence="18">
    <location>
        <position position="190"/>
    </location>
    <ligand>
        <name>(6S)-NADPHX</name>
        <dbReference type="ChEBI" id="CHEBI:64076"/>
    </ligand>
</feature>
<dbReference type="EC" id="4.2.1.136" evidence="19"/>
<comment type="similarity">
    <text evidence="3 19">In the N-terminal section; belongs to the NnrE/AIBP family.</text>
</comment>
<evidence type="ECO:0000313" key="24">
    <source>
        <dbReference type="Proteomes" id="UP000594468"/>
    </source>
</evidence>
<dbReference type="SUPFAM" id="SSF64153">
    <property type="entry name" value="YjeF N-terminal domain-like"/>
    <property type="match status" value="1"/>
</dbReference>
<dbReference type="HAMAP" id="MF_01966">
    <property type="entry name" value="NADHX_epimerase"/>
    <property type="match status" value="1"/>
</dbReference>
<dbReference type="AlphaFoldDB" id="A0A7S8ID81"/>
<dbReference type="PANTHER" id="PTHR12592:SF0">
    <property type="entry name" value="ATP-DEPENDENT (S)-NAD(P)H-HYDRATE DEHYDRATASE"/>
    <property type="match status" value="1"/>
</dbReference>
<comment type="function">
    <text evidence="18">Catalyzes the epimerization of the S- and R-forms of NAD(P)HX, a damaged form of NAD(P)H that is a result of enzymatic or heat-dependent hydration. This is a prerequisite for the S-specific NAD(P)H-hydrate dehydratase to allow the repair of both epimers of NAD(P)HX.</text>
</comment>
<evidence type="ECO:0000256" key="11">
    <source>
        <dbReference type="ARBA" id="ARBA00023235"/>
    </source>
</evidence>
<dbReference type="Pfam" id="PF03853">
    <property type="entry name" value="YjeF_N"/>
    <property type="match status" value="1"/>
</dbReference>
<dbReference type="RefSeq" id="WP_195169177.1">
    <property type="nucleotide sequence ID" value="NZ_CP062983.1"/>
</dbReference>
<feature type="binding site" evidence="17">
    <location>
        <position position="510"/>
    </location>
    <ligand>
        <name>AMP</name>
        <dbReference type="ChEBI" id="CHEBI:456215"/>
    </ligand>
</feature>
<evidence type="ECO:0000313" key="23">
    <source>
        <dbReference type="EMBL" id="QPC81104.1"/>
    </source>
</evidence>
<feature type="domain" description="YjeF C-terminal" evidence="21">
    <location>
        <begin position="257"/>
        <end position="570"/>
    </location>
</feature>
<comment type="subunit">
    <text evidence="17">Homotetramer.</text>
</comment>
<keyword evidence="6 17" id="KW-0547">Nucleotide-binding</keyword>
<dbReference type="InterPro" id="IPR000631">
    <property type="entry name" value="CARKD"/>
</dbReference>
<feature type="binding site" evidence="18">
    <location>
        <begin position="134"/>
        <end position="140"/>
    </location>
    <ligand>
        <name>(6S)-NADPHX</name>
        <dbReference type="ChEBI" id="CHEBI:64076"/>
    </ligand>
</feature>
<evidence type="ECO:0000256" key="20">
    <source>
        <dbReference type="SAM" id="MobiDB-lite"/>
    </source>
</evidence>
<feature type="binding site" evidence="18">
    <location>
        <position position="61"/>
    </location>
    <ligand>
        <name>K(+)</name>
        <dbReference type="ChEBI" id="CHEBI:29103"/>
    </ligand>
</feature>
<dbReference type="EC" id="5.1.99.6" evidence="19"/>
<comment type="cofactor">
    <cofactor evidence="18 19">
        <name>K(+)</name>
        <dbReference type="ChEBI" id="CHEBI:29103"/>
    </cofactor>
    <text evidence="18 19">Binds 1 potassium ion per subunit.</text>
</comment>
<evidence type="ECO:0000259" key="22">
    <source>
        <dbReference type="PROSITE" id="PS51385"/>
    </source>
</evidence>
<keyword evidence="10 17" id="KW-0520">NAD</keyword>
<dbReference type="InterPro" id="IPR030677">
    <property type="entry name" value="Nnr"/>
</dbReference>
<evidence type="ECO:0000256" key="4">
    <source>
        <dbReference type="ARBA" id="ARBA00009524"/>
    </source>
</evidence>
<evidence type="ECO:0000256" key="19">
    <source>
        <dbReference type="PIRNR" id="PIRNR017184"/>
    </source>
</evidence>
<feature type="binding site" evidence="17">
    <location>
        <position position="444"/>
    </location>
    <ligand>
        <name>(6S)-NADPHX</name>
        <dbReference type="ChEBI" id="CHEBI:64076"/>
    </ligand>
</feature>
<reference evidence="23 24" key="1">
    <citation type="submission" date="2020-02" db="EMBL/GenBank/DDBJ databases">
        <authorList>
            <person name="Zheng R.K."/>
            <person name="Sun C.M."/>
        </authorList>
    </citation>
    <scope>NUCLEOTIDE SEQUENCE [LARGE SCALE GENOMIC DNA]</scope>
    <source>
        <strain evidence="24">rifampicinis</strain>
    </source>
</reference>
<dbReference type="Gene3D" id="3.40.50.10260">
    <property type="entry name" value="YjeF N-terminal domain"/>
    <property type="match status" value="1"/>
</dbReference>
<gene>
    <name evidence="18" type="primary">nnrE</name>
    <name evidence="17" type="synonym">nnrD</name>
    <name evidence="23" type="ORF">G4Y79_15485</name>
</gene>
<keyword evidence="12 17" id="KW-0456">Lyase</keyword>
<dbReference type="NCBIfam" id="TIGR00196">
    <property type="entry name" value="yjeF_cterm"/>
    <property type="match status" value="1"/>
</dbReference>
<keyword evidence="13" id="KW-0511">Multifunctional enzyme</keyword>
<comment type="catalytic activity">
    <reaction evidence="2 18 19">
        <text>(6R)-NADPHX = (6S)-NADPHX</text>
        <dbReference type="Rhea" id="RHEA:32227"/>
        <dbReference type="ChEBI" id="CHEBI:64076"/>
        <dbReference type="ChEBI" id="CHEBI:64077"/>
        <dbReference type="EC" id="5.1.99.6"/>
    </reaction>
</comment>
<feature type="domain" description="YjeF N-terminal" evidence="22">
    <location>
        <begin position="11"/>
        <end position="247"/>
    </location>
</feature>
<evidence type="ECO:0000256" key="9">
    <source>
        <dbReference type="ARBA" id="ARBA00022958"/>
    </source>
</evidence>
<dbReference type="GO" id="GO:0005524">
    <property type="term" value="F:ATP binding"/>
    <property type="evidence" value="ECO:0007669"/>
    <property type="project" value="UniProtKB-UniRule"/>
</dbReference>
<dbReference type="PIRSF" id="PIRSF017184">
    <property type="entry name" value="Nnr"/>
    <property type="match status" value="1"/>
</dbReference>
<dbReference type="InterPro" id="IPR036652">
    <property type="entry name" value="YjeF_N_dom_sf"/>
</dbReference>
<keyword evidence="24" id="KW-1185">Reference proteome</keyword>
<feature type="binding site" evidence="17">
    <location>
        <position position="292"/>
    </location>
    <ligand>
        <name>(6S)-NADPHX</name>
        <dbReference type="ChEBI" id="CHEBI:64076"/>
    </ligand>
</feature>
<evidence type="ECO:0000256" key="14">
    <source>
        <dbReference type="ARBA" id="ARBA00025153"/>
    </source>
</evidence>
<accession>A0A7S8ID81</accession>
<comment type="similarity">
    <text evidence="17">Belongs to the NnrD/CARKD family.</text>
</comment>
<evidence type="ECO:0000256" key="6">
    <source>
        <dbReference type="ARBA" id="ARBA00022741"/>
    </source>
</evidence>
<comment type="similarity">
    <text evidence="4 19">In the C-terminal section; belongs to the NnrD/CARKD family.</text>
</comment>
<dbReference type="GO" id="GO:0052855">
    <property type="term" value="F:ADP-dependent NAD(P)H-hydrate dehydratase activity"/>
    <property type="evidence" value="ECO:0007669"/>
    <property type="project" value="UniProtKB-UniRule"/>
</dbReference>
<evidence type="ECO:0000256" key="3">
    <source>
        <dbReference type="ARBA" id="ARBA00006001"/>
    </source>
</evidence>
<dbReference type="SUPFAM" id="SSF53613">
    <property type="entry name" value="Ribokinase-like"/>
    <property type="match status" value="1"/>
</dbReference>
<comment type="similarity">
    <text evidence="18">Belongs to the NnrE/AIBP family.</text>
</comment>
<keyword evidence="5 18" id="KW-0479">Metal-binding</keyword>
<dbReference type="CDD" id="cd01171">
    <property type="entry name" value="YXKO-related"/>
    <property type="match status" value="1"/>
</dbReference>
<dbReference type="GO" id="GO:0052856">
    <property type="term" value="F:NAD(P)HX epimerase activity"/>
    <property type="evidence" value="ECO:0007669"/>
    <property type="project" value="UniProtKB-UniRule"/>
</dbReference>
<evidence type="ECO:0000259" key="21">
    <source>
        <dbReference type="PROSITE" id="PS51383"/>
    </source>
</evidence>
<keyword evidence="9 18" id="KW-0630">Potassium</keyword>
<comment type="caution">
    <text evidence="18">Lacks conserved residue(s) required for the propagation of feature annotation.</text>
</comment>
<feature type="binding site" evidence="17">
    <location>
        <position position="511"/>
    </location>
    <ligand>
        <name>(6S)-NADPHX</name>
        <dbReference type="ChEBI" id="CHEBI:64076"/>
    </ligand>
</feature>
<evidence type="ECO:0000256" key="12">
    <source>
        <dbReference type="ARBA" id="ARBA00023239"/>
    </source>
</evidence>
<feature type="binding site" evidence="17">
    <location>
        <begin position="481"/>
        <end position="485"/>
    </location>
    <ligand>
        <name>AMP</name>
        <dbReference type="ChEBI" id="CHEBI:456215"/>
    </ligand>
</feature>
<dbReference type="PROSITE" id="PS51385">
    <property type="entry name" value="YJEF_N"/>
    <property type="match status" value="1"/>
</dbReference>
<dbReference type="GO" id="GO:0046496">
    <property type="term" value="P:nicotinamide nucleotide metabolic process"/>
    <property type="evidence" value="ECO:0007669"/>
    <property type="project" value="UniProtKB-UniRule"/>
</dbReference>
<dbReference type="HAMAP" id="MF_01965">
    <property type="entry name" value="NADHX_dehydratase"/>
    <property type="match status" value="1"/>
</dbReference>
<keyword evidence="8 17" id="KW-0521">NADP</keyword>
<evidence type="ECO:0000256" key="17">
    <source>
        <dbReference type="HAMAP-Rule" id="MF_01965"/>
    </source>
</evidence>
<evidence type="ECO:0000256" key="18">
    <source>
        <dbReference type="HAMAP-Rule" id="MF_01966"/>
    </source>
</evidence>
<feature type="binding site" evidence="18">
    <location>
        <position position="130"/>
    </location>
    <ligand>
        <name>K(+)</name>
        <dbReference type="ChEBI" id="CHEBI:29103"/>
    </ligand>
</feature>
<sequence length="573" mass="60684">MVIKITNTEEMRAIEAAADEAGISYQTMMERAGQAAAERALQLIEHLSDPRVTVLIGPGNNGGDGLVTGLLIKQANEAADVRFYLLTERPEDDPYIPVIHEVGLFTALASDDGDKRVLRNMVASSDLVIDALFGIGIRLPLRDEAAKVLRAVRRGLLDREKEHKEAETWSINPAQAPSEAGSGVKILAIDGPSGLDFDTGQIDTTALTADETVTFIAAKYGQLLFPGAQSVGQLTVANLGIPDKVKELKSIEATLLDAATVADLLPARNQDSNKGTFGKAMIVAGSVNYVGAANLAARSAYRSGVGLVSVASARPVAGMLAAATPEATWVLLPHDMGVVSDGATDMFFEEIGKYSALLIGPGMGQEDTTQRFLFQVLDHNRKQAVPKRRGLGFANLPPANDTEDDKAEASELPPLVIDADGLNMLSKEDEWWKHLPENTILTPHPGEMARLTGLSIEEVQKDRFGIVSEKAKEWNTIILLKGAHTLIAEPKGRVTALPFKNDALATAGTGDVLAGLIVGLLAQGMAPYDAACAGAYLHAFAGEFAAQALGPRSVIASDVIDALSSAFKALTPA</sequence>
<dbReference type="KEGG" id="pmet:G4Y79_15485"/>
<dbReference type="InterPro" id="IPR029056">
    <property type="entry name" value="Ribokinase-like"/>
</dbReference>
<evidence type="ECO:0000256" key="1">
    <source>
        <dbReference type="ARBA" id="ARBA00000013"/>
    </source>
</evidence>
<feature type="binding site" evidence="17">
    <location>
        <position position="362"/>
    </location>
    <ligand>
        <name>(6S)-NADPHX</name>
        <dbReference type="ChEBI" id="CHEBI:64076"/>
    </ligand>
</feature>
<proteinExistence type="inferred from homology"/>
<dbReference type="InterPro" id="IPR004443">
    <property type="entry name" value="YjeF_N_dom"/>
</dbReference>
<dbReference type="PROSITE" id="PS01050">
    <property type="entry name" value="YJEF_C_2"/>
    <property type="match status" value="1"/>
</dbReference>
<evidence type="ECO:0000256" key="13">
    <source>
        <dbReference type="ARBA" id="ARBA00023268"/>
    </source>
</evidence>
<dbReference type="PANTHER" id="PTHR12592">
    <property type="entry name" value="ATP-DEPENDENT (S)-NAD(P)H-HYDRATE DEHYDRATASE FAMILY MEMBER"/>
    <property type="match status" value="1"/>
</dbReference>
<evidence type="ECO:0000256" key="5">
    <source>
        <dbReference type="ARBA" id="ARBA00022723"/>
    </source>
</evidence>
<comment type="catalytic activity">
    <reaction evidence="1 18 19">
        <text>(6R)-NADHX = (6S)-NADHX</text>
        <dbReference type="Rhea" id="RHEA:32215"/>
        <dbReference type="ChEBI" id="CHEBI:64074"/>
        <dbReference type="ChEBI" id="CHEBI:64075"/>
        <dbReference type="EC" id="5.1.99.6"/>
    </reaction>
</comment>
<dbReference type="InterPro" id="IPR017953">
    <property type="entry name" value="Carbohydrate_kinase_pred_CS"/>
</dbReference>
<comment type="cofactor">
    <cofactor evidence="17">
        <name>Mg(2+)</name>
        <dbReference type="ChEBI" id="CHEBI:18420"/>
    </cofactor>
</comment>
<dbReference type="GO" id="GO:0110051">
    <property type="term" value="P:metabolite repair"/>
    <property type="evidence" value="ECO:0007669"/>
    <property type="project" value="TreeGrafter"/>
</dbReference>
<feature type="binding site" evidence="18">
    <location>
        <begin position="60"/>
        <end position="64"/>
    </location>
    <ligand>
        <name>(6S)-NADPHX</name>
        <dbReference type="ChEBI" id="CHEBI:64076"/>
    </ligand>
</feature>
<comment type="function">
    <text evidence="17">Catalyzes the dehydration of the S-form of NAD(P)HX at the expense of ADP, which is converted to AMP. Together with NAD(P)HX epimerase, which catalyzes the epimerization of the S- and R-forms, the enzyme allows the repair of both epimers of NAD(P)HX, a damaged form of NAD(P)H that is a result of enzymatic or heat-dependent hydration.</text>
</comment>
<dbReference type="EMBL" id="CP062983">
    <property type="protein sequence ID" value="QPC81104.1"/>
    <property type="molecule type" value="Genomic_DNA"/>
</dbReference>
<evidence type="ECO:0000256" key="15">
    <source>
        <dbReference type="ARBA" id="ARBA00048238"/>
    </source>
</evidence>
<name>A0A7S8ID81_9CHLR</name>
<feature type="region of interest" description="Disordered" evidence="20">
    <location>
        <begin position="390"/>
        <end position="409"/>
    </location>
</feature>
<comment type="catalytic activity">
    <reaction evidence="15 17 19">
        <text>(6S)-NADHX + ADP = AMP + phosphate + NADH + H(+)</text>
        <dbReference type="Rhea" id="RHEA:32223"/>
        <dbReference type="ChEBI" id="CHEBI:15378"/>
        <dbReference type="ChEBI" id="CHEBI:43474"/>
        <dbReference type="ChEBI" id="CHEBI:57945"/>
        <dbReference type="ChEBI" id="CHEBI:64074"/>
        <dbReference type="ChEBI" id="CHEBI:456215"/>
        <dbReference type="ChEBI" id="CHEBI:456216"/>
        <dbReference type="EC" id="4.2.1.136"/>
    </reaction>
</comment>
<comment type="function">
    <text evidence="14 19">Bifunctional enzyme that catalyzes the epimerization of the S- and R-forms of NAD(P)HX and the dehydration of the S-form of NAD(P)HX at the expense of ADP, which is converted to AMP. This allows the repair of both epimers of NAD(P)HX, a damaged form of NAD(P)H that is a result of enzymatic or heat-dependent hydration.</text>
</comment>
<evidence type="ECO:0000256" key="7">
    <source>
        <dbReference type="ARBA" id="ARBA00022840"/>
    </source>
</evidence>
<organism evidence="23 24">
    <name type="scientific">Phototrophicus methaneseepsis</name>
    <dbReference type="NCBI Taxonomy" id="2710758"/>
    <lineage>
        <taxon>Bacteria</taxon>
        <taxon>Bacillati</taxon>
        <taxon>Chloroflexota</taxon>
        <taxon>Candidatus Thermofontia</taxon>
        <taxon>Phototrophicales</taxon>
        <taxon>Phototrophicaceae</taxon>
        <taxon>Phototrophicus</taxon>
    </lineage>
</organism>